<sequence length="88" mass="9650">MDRDQFHRTMTDFLTGLDEDGDAVEVGPDDNLFDEGLVTSFSVVGMITHLEGLVGHPIDVSRYGVERFYTIGGLYEVVLAEEALRAGA</sequence>
<proteinExistence type="predicted"/>
<organism evidence="1 2">
    <name type="scientific">Umezawaea tangerina</name>
    <dbReference type="NCBI Taxonomy" id="84725"/>
    <lineage>
        <taxon>Bacteria</taxon>
        <taxon>Bacillati</taxon>
        <taxon>Actinomycetota</taxon>
        <taxon>Actinomycetes</taxon>
        <taxon>Pseudonocardiales</taxon>
        <taxon>Pseudonocardiaceae</taxon>
        <taxon>Umezawaea</taxon>
    </lineage>
</organism>
<dbReference type="Gene3D" id="1.10.1200.10">
    <property type="entry name" value="ACP-like"/>
    <property type="match status" value="1"/>
</dbReference>
<dbReference type="Proteomes" id="UP000239494">
    <property type="component" value="Unassembled WGS sequence"/>
</dbReference>
<dbReference type="InterPro" id="IPR036736">
    <property type="entry name" value="ACP-like_sf"/>
</dbReference>
<evidence type="ECO:0000313" key="1">
    <source>
        <dbReference type="EMBL" id="PRY39668.1"/>
    </source>
</evidence>
<protein>
    <submittedName>
        <fullName evidence="1">Acyl carrier protein</fullName>
    </submittedName>
</protein>
<evidence type="ECO:0000313" key="2">
    <source>
        <dbReference type="Proteomes" id="UP000239494"/>
    </source>
</evidence>
<dbReference type="SUPFAM" id="SSF47336">
    <property type="entry name" value="ACP-like"/>
    <property type="match status" value="1"/>
</dbReference>
<gene>
    <name evidence="1" type="ORF">CLV43_107255</name>
</gene>
<dbReference type="OrthoDB" id="677810at2"/>
<name>A0A2T0T1W9_9PSEU</name>
<keyword evidence="2" id="KW-1185">Reference proteome</keyword>
<dbReference type="AlphaFoldDB" id="A0A2T0T1W9"/>
<dbReference type="EMBL" id="PVTF01000007">
    <property type="protein sequence ID" value="PRY39668.1"/>
    <property type="molecule type" value="Genomic_DNA"/>
</dbReference>
<reference evidence="1 2" key="1">
    <citation type="submission" date="2018-03" db="EMBL/GenBank/DDBJ databases">
        <title>Genomic Encyclopedia of Archaeal and Bacterial Type Strains, Phase II (KMG-II): from individual species to whole genera.</title>
        <authorList>
            <person name="Goeker M."/>
        </authorList>
    </citation>
    <scope>NUCLEOTIDE SEQUENCE [LARGE SCALE GENOMIC DNA]</scope>
    <source>
        <strain evidence="1 2">DSM 44720</strain>
    </source>
</reference>
<dbReference type="RefSeq" id="WP_106189586.1">
    <property type="nucleotide sequence ID" value="NZ_PVTF01000007.1"/>
</dbReference>
<accession>A0A2T0T1W9</accession>
<comment type="caution">
    <text evidence="1">The sequence shown here is derived from an EMBL/GenBank/DDBJ whole genome shotgun (WGS) entry which is preliminary data.</text>
</comment>